<dbReference type="Pfam" id="PF02288">
    <property type="entry name" value="Dehydratase_MU"/>
    <property type="match status" value="1"/>
</dbReference>
<dbReference type="SUPFAM" id="SSF52968">
    <property type="entry name" value="B12-dependent dehydatase associated subunit"/>
    <property type="match status" value="1"/>
</dbReference>
<evidence type="ECO:0000313" key="1">
    <source>
        <dbReference type="EMBL" id="MFC6169923.1"/>
    </source>
</evidence>
<dbReference type="InterPro" id="IPR009192">
    <property type="entry name" value="Diol/glycerol_deHydtase_re_ssu"/>
</dbReference>
<accession>A0ABW1RDV7</accession>
<protein>
    <submittedName>
        <fullName evidence="1">Glycerol dehydratase reactivase beta/small subunit family protein</fullName>
    </submittedName>
</protein>
<reference evidence="2" key="1">
    <citation type="journal article" date="2019" name="Int. J. Syst. Evol. Microbiol.">
        <title>The Global Catalogue of Microorganisms (GCM) 10K type strain sequencing project: providing services to taxonomists for standard genome sequencing and annotation.</title>
        <authorList>
            <consortium name="The Broad Institute Genomics Platform"/>
            <consortium name="The Broad Institute Genome Sequencing Center for Infectious Disease"/>
            <person name="Wu L."/>
            <person name="Ma J."/>
        </authorList>
    </citation>
    <scope>NUCLEOTIDE SEQUENCE [LARGE SCALE GENOMIC DNA]</scope>
    <source>
        <strain evidence="2">CCM 8904</strain>
    </source>
</reference>
<proteinExistence type="predicted"/>
<name>A0ABW1RDV7_9LACO</name>
<gene>
    <name evidence="1" type="ORF">ACFQGP_04925</name>
</gene>
<dbReference type="Gene3D" id="3.40.50.10150">
    <property type="entry name" value="B12-dependent dehydatase associated subunit"/>
    <property type="match status" value="1"/>
</dbReference>
<dbReference type="PIRSF" id="PIRSF011503">
    <property type="entry name" value="DdrB_PduH"/>
    <property type="match status" value="1"/>
</dbReference>
<dbReference type="InterPro" id="IPR010254">
    <property type="entry name" value="B12-dep_deHydtase_bsu"/>
</dbReference>
<dbReference type="EMBL" id="JBHSSL010000027">
    <property type="protein sequence ID" value="MFC6169923.1"/>
    <property type="molecule type" value="Genomic_DNA"/>
</dbReference>
<dbReference type="RefSeq" id="WP_125551677.1">
    <property type="nucleotide sequence ID" value="NZ_JBHSSL010000027.1"/>
</dbReference>
<evidence type="ECO:0000313" key="2">
    <source>
        <dbReference type="Proteomes" id="UP001596289"/>
    </source>
</evidence>
<dbReference type="Proteomes" id="UP001596289">
    <property type="component" value="Unassembled WGS sequence"/>
</dbReference>
<comment type="caution">
    <text evidence="1">The sequence shown here is derived from an EMBL/GenBank/DDBJ whole genome shotgun (WGS) entry which is preliminary data.</text>
</comment>
<keyword evidence="2" id="KW-1185">Reference proteome</keyword>
<dbReference type="InterPro" id="IPR003208">
    <property type="entry name" value="Dehydtase/Dehydtase_re"/>
</dbReference>
<organism evidence="1 2">
    <name type="scientific">Loigolactobacillus jiayinensis</name>
    <dbReference type="NCBI Taxonomy" id="2486016"/>
    <lineage>
        <taxon>Bacteria</taxon>
        <taxon>Bacillati</taxon>
        <taxon>Bacillota</taxon>
        <taxon>Bacilli</taxon>
        <taxon>Lactobacillales</taxon>
        <taxon>Lactobacillaceae</taxon>
        <taxon>Loigolactobacillus</taxon>
    </lineage>
</organism>
<sequence length="117" mass="12745">MAVKPVIVIASGNDDQRLQPLLHGIEEEQIPYDIRPLETEGSLARIAHEAAIASPLSVGIAYDQQHIVVHYKNLPEAEPLFNETWGDVQKLRALGADAARLVKGVPFKKIEGGTGNE</sequence>